<sequence>MAPKEKPAEASGYTFSPTEAAFHAKPLTYSLERAKEPTPPSFSDLLEDLAGCGPNDPVFKSAQQNATTSAALSMITPRKEHVDVAHIALQVQVAAKNLAELQEKARIKCENFKQSLGMFKEDLEDEDMT</sequence>
<accession>A0A1W0W8D2</accession>
<evidence type="ECO:0000313" key="2">
    <source>
        <dbReference type="Proteomes" id="UP000192578"/>
    </source>
</evidence>
<proteinExistence type="predicted"/>
<organism evidence="1 2">
    <name type="scientific">Hypsibius exemplaris</name>
    <name type="common">Freshwater tardigrade</name>
    <dbReference type="NCBI Taxonomy" id="2072580"/>
    <lineage>
        <taxon>Eukaryota</taxon>
        <taxon>Metazoa</taxon>
        <taxon>Ecdysozoa</taxon>
        <taxon>Tardigrada</taxon>
        <taxon>Eutardigrada</taxon>
        <taxon>Parachela</taxon>
        <taxon>Hypsibioidea</taxon>
        <taxon>Hypsibiidae</taxon>
        <taxon>Hypsibius</taxon>
    </lineage>
</organism>
<dbReference type="InterPro" id="IPR028227">
    <property type="entry name" value="UPF0449"/>
</dbReference>
<name>A0A1W0W8D2_HYPEX</name>
<gene>
    <name evidence="1" type="ORF">BV898_14259</name>
</gene>
<dbReference type="Pfam" id="PF15136">
    <property type="entry name" value="UPF0449"/>
    <property type="match status" value="1"/>
</dbReference>
<keyword evidence="2" id="KW-1185">Reference proteome</keyword>
<dbReference type="Proteomes" id="UP000192578">
    <property type="component" value="Unassembled WGS sequence"/>
</dbReference>
<dbReference type="AlphaFoldDB" id="A0A1W0W8D2"/>
<reference evidence="2" key="1">
    <citation type="submission" date="2017-01" db="EMBL/GenBank/DDBJ databases">
        <title>Comparative genomics of anhydrobiosis in the tardigrade Hypsibius dujardini.</title>
        <authorList>
            <person name="Yoshida Y."/>
            <person name="Koutsovoulos G."/>
            <person name="Laetsch D."/>
            <person name="Stevens L."/>
            <person name="Kumar S."/>
            <person name="Horikawa D."/>
            <person name="Ishino K."/>
            <person name="Komine S."/>
            <person name="Tomita M."/>
            <person name="Blaxter M."/>
            <person name="Arakawa K."/>
        </authorList>
    </citation>
    <scope>NUCLEOTIDE SEQUENCE [LARGE SCALE GENOMIC DNA]</scope>
    <source>
        <strain evidence="2">Z151</strain>
    </source>
</reference>
<protein>
    <submittedName>
        <fullName evidence="1">Uncharacterized protein</fullName>
    </submittedName>
</protein>
<dbReference type="EMBL" id="MTYJ01000171">
    <property type="protein sequence ID" value="OQV11465.1"/>
    <property type="molecule type" value="Genomic_DNA"/>
</dbReference>
<dbReference type="OrthoDB" id="6129359at2759"/>
<comment type="caution">
    <text evidence="1">The sequence shown here is derived from an EMBL/GenBank/DDBJ whole genome shotgun (WGS) entry which is preliminary data.</text>
</comment>
<evidence type="ECO:0000313" key="1">
    <source>
        <dbReference type="EMBL" id="OQV11465.1"/>
    </source>
</evidence>